<feature type="region of interest" description="Disordered" evidence="1">
    <location>
        <begin position="437"/>
        <end position="457"/>
    </location>
</feature>
<evidence type="ECO:0000313" key="2">
    <source>
        <dbReference type="EMBL" id="KKN82459.1"/>
    </source>
</evidence>
<comment type="caution">
    <text evidence="2">The sequence shown here is derived from an EMBL/GenBank/DDBJ whole genome shotgun (WGS) entry which is preliminary data.</text>
</comment>
<proteinExistence type="predicted"/>
<name>A0A0F9TT01_9ZZZZ</name>
<evidence type="ECO:0000256" key="1">
    <source>
        <dbReference type="SAM" id="MobiDB-lite"/>
    </source>
</evidence>
<organism evidence="2">
    <name type="scientific">marine sediment metagenome</name>
    <dbReference type="NCBI Taxonomy" id="412755"/>
    <lineage>
        <taxon>unclassified sequences</taxon>
        <taxon>metagenomes</taxon>
        <taxon>ecological metagenomes</taxon>
    </lineage>
</organism>
<accession>A0A0F9TT01</accession>
<protein>
    <submittedName>
        <fullName evidence="2">Uncharacterized protein</fullName>
    </submittedName>
</protein>
<feature type="region of interest" description="Disordered" evidence="1">
    <location>
        <begin position="130"/>
        <end position="150"/>
    </location>
</feature>
<dbReference type="EMBL" id="LAZR01000200">
    <property type="protein sequence ID" value="KKN82459.1"/>
    <property type="molecule type" value="Genomic_DNA"/>
</dbReference>
<gene>
    <name evidence="2" type="ORF">LCGC14_0308810</name>
</gene>
<dbReference type="AlphaFoldDB" id="A0A0F9TT01"/>
<reference evidence="2" key="1">
    <citation type="journal article" date="2015" name="Nature">
        <title>Complex archaea that bridge the gap between prokaryotes and eukaryotes.</title>
        <authorList>
            <person name="Spang A."/>
            <person name="Saw J.H."/>
            <person name="Jorgensen S.L."/>
            <person name="Zaremba-Niedzwiedzka K."/>
            <person name="Martijn J."/>
            <person name="Lind A.E."/>
            <person name="van Eijk R."/>
            <person name="Schleper C."/>
            <person name="Guy L."/>
            <person name="Ettema T.J."/>
        </authorList>
    </citation>
    <scope>NUCLEOTIDE SEQUENCE</scope>
</reference>
<sequence>MASVCELFNLRSIGMPDRSYSKMQLLGRADDSASQAEAAFLLSAVRRAISTVCGLHADGRVLVAATKGVRRALQTSWASPVNSDFLHFGDLRGLDFAKHHVAAISVGRMELPPGVLSGLAAALTYDDEVPEPPSYRGSPASNGGAGRVHRTKRRLMMRDGRDVEIEVPEDPAKWGSLLQRQFREEELLQFVGRLRPVYRSGEPAVWYALTNALPDAIVWDELVGLERLIYRQDAHGSLPRGVWEIARRCGGIVSAELAMSQCRDIVGDSPAGAREIFLAEGLDPRQSAPLASFAARGWSSLSWVDHGGRNAFAWAAACLDDPLAVLLGRLTDAGYSPADGRILCKARFTRADAGEPDLLDASLGAEDERERQETSLRQAAWRQFDSEQGGGELRIGIDGLQWTGIVGGMTINRTMDQVLAQGAIERFHAWDREDRAREAAEKALRGSGRPDRQPSDE</sequence>